<dbReference type="FunFam" id="2.60.120.740:FF:000003">
    <property type="entry name" value="Protein eva-1 homolog C"/>
    <property type="match status" value="1"/>
</dbReference>
<keyword evidence="3" id="KW-0677">Repeat</keyword>
<reference evidence="6 7" key="1">
    <citation type="journal article" date="2021" name="Sci. Rep.">
        <title>Chromosome anchoring in Senegalese sole (Solea senegalensis) reveals sex-associated markers and genome rearrangements in flatfish.</title>
        <authorList>
            <person name="Guerrero-Cozar I."/>
            <person name="Gomez-Garrido J."/>
            <person name="Berbel C."/>
            <person name="Martinez-Blanch J.F."/>
            <person name="Alioto T."/>
            <person name="Claros M.G."/>
            <person name="Gagnaire P.A."/>
            <person name="Manchado M."/>
        </authorList>
    </citation>
    <scope>NUCLEOTIDE SEQUENCE [LARGE SCALE GENOMIC DNA]</scope>
    <source>
        <strain evidence="6">Sse05_10M</strain>
    </source>
</reference>
<feature type="domain" description="SUEL-type lectin" evidence="5">
    <location>
        <begin position="31"/>
        <end position="121"/>
    </location>
</feature>
<feature type="signal peptide" evidence="4">
    <location>
        <begin position="1"/>
        <end position="24"/>
    </location>
</feature>
<dbReference type="InterPro" id="IPR000922">
    <property type="entry name" value="Lectin_gal-bd_dom"/>
</dbReference>
<keyword evidence="4" id="KW-0732">Signal</keyword>
<proteinExistence type="predicted"/>
<keyword evidence="7" id="KW-1185">Reference proteome</keyword>
<accession>A0AAV6SVE9</accession>
<dbReference type="GO" id="GO:0030246">
    <property type="term" value="F:carbohydrate binding"/>
    <property type="evidence" value="ECO:0007669"/>
    <property type="project" value="UniProtKB-KW"/>
</dbReference>
<dbReference type="CDD" id="cd22835">
    <property type="entry name" value="Gal_Rha_Lectin_SML_rpt2"/>
    <property type="match status" value="1"/>
</dbReference>
<keyword evidence="1" id="KW-0348">Hemagglutinin</keyword>
<dbReference type="EMBL" id="JAGKHQ010000003">
    <property type="protein sequence ID" value="KAG7521501.1"/>
    <property type="molecule type" value="Genomic_DNA"/>
</dbReference>
<name>A0AAV6SVE9_SOLSE</name>
<feature type="domain" description="SUEL-type lectin" evidence="5">
    <location>
        <begin position="128"/>
        <end position="217"/>
    </location>
</feature>
<gene>
    <name evidence="6" type="ORF">JOB18_050078</name>
</gene>
<feature type="chain" id="PRO_5043338884" evidence="4">
    <location>
        <begin position="25"/>
        <end position="220"/>
    </location>
</feature>
<dbReference type="PANTHER" id="PTHR46780">
    <property type="entry name" value="PROTEIN EVA-1"/>
    <property type="match status" value="1"/>
</dbReference>
<dbReference type="PROSITE" id="PS51257">
    <property type="entry name" value="PROKAR_LIPOPROTEIN"/>
    <property type="match status" value="1"/>
</dbReference>
<evidence type="ECO:0000256" key="3">
    <source>
        <dbReference type="ARBA" id="ARBA00022737"/>
    </source>
</evidence>
<evidence type="ECO:0000313" key="6">
    <source>
        <dbReference type="EMBL" id="KAG7521501.1"/>
    </source>
</evidence>
<sequence length="220" mass="24135">MLHIRLSTALLLATSCVLWTAVSMEMVTTCDNDDNVQRLSCDVGVIAVQTALYGRADEVTCSEEIPPQQLANTACAQEGTVDALKTRCNGKKVCEINTDFIRTSDPCDGIFKYLQTKYTCFPANHVVACEGSSAHLYCDKGQVITVYGADYGRRDQTTCSYKRPESKILNVDCSNPTNIVATRCDGKNSCTVEASNSVFTDPCGGTYKYLEVAYVCDYRM</sequence>
<dbReference type="AlphaFoldDB" id="A0AAV6SVE9"/>
<dbReference type="Pfam" id="PF02140">
    <property type="entry name" value="SUEL_Lectin"/>
    <property type="match status" value="2"/>
</dbReference>
<evidence type="ECO:0000256" key="2">
    <source>
        <dbReference type="ARBA" id="ARBA00022734"/>
    </source>
</evidence>
<organism evidence="6 7">
    <name type="scientific">Solea senegalensis</name>
    <name type="common">Senegalese sole</name>
    <dbReference type="NCBI Taxonomy" id="28829"/>
    <lineage>
        <taxon>Eukaryota</taxon>
        <taxon>Metazoa</taxon>
        <taxon>Chordata</taxon>
        <taxon>Craniata</taxon>
        <taxon>Vertebrata</taxon>
        <taxon>Euteleostomi</taxon>
        <taxon>Actinopterygii</taxon>
        <taxon>Neopterygii</taxon>
        <taxon>Teleostei</taxon>
        <taxon>Neoteleostei</taxon>
        <taxon>Acanthomorphata</taxon>
        <taxon>Carangaria</taxon>
        <taxon>Pleuronectiformes</taxon>
        <taxon>Pleuronectoidei</taxon>
        <taxon>Soleidae</taxon>
        <taxon>Solea</taxon>
    </lineage>
</organism>
<dbReference type="PROSITE" id="PS50228">
    <property type="entry name" value="SUEL_LECTIN"/>
    <property type="match status" value="2"/>
</dbReference>
<keyword evidence="2" id="KW-0430">Lectin</keyword>
<evidence type="ECO:0000313" key="7">
    <source>
        <dbReference type="Proteomes" id="UP000693946"/>
    </source>
</evidence>
<protein>
    <submittedName>
        <fullName evidence="6">L-rhamnose-binding lectin SML-like</fullName>
    </submittedName>
</protein>
<comment type="caution">
    <text evidence="6">The sequence shown here is derived from an EMBL/GenBank/DDBJ whole genome shotgun (WGS) entry which is preliminary data.</text>
</comment>
<evidence type="ECO:0000256" key="4">
    <source>
        <dbReference type="SAM" id="SignalP"/>
    </source>
</evidence>
<evidence type="ECO:0000259" key="5">
    <source>
        <dbReference type="PROSITE" id="PS50228"/>
    </source>
</evidence>
<dbReference type="Proteomes" id="UP000693946">
    <property type="component" value="Linkage Group LG11"/>
</dbReference>
<dbReference type="CDD" id="cd22833">
    <property type="entry name" value="Gal_Rha_Lectin_CSL1-2_RBL_SML_rpt1"/>
    <property type="match status" value="1"/>
</dbReference>
<evidence type="ECO:0000256" key="1">
    <source>
        <dbReference type="ARBA" id="ARBA00022546"/>
    </source>
</evidence>